<protein>
    <submittedName>
        <fullName evidence="4">DNA methyltransferase</fullName>
    </submittedName>
</protein>
<keyword evidence="2 4" id="KW-0808">Transferase</keyword>
<dbReference type="Pfam" id="PF02086">
    <property type="entry name" value="MethyltransfD12"/>
    <property type="match status" value="1"/>
</dbReference>
<dbReference type="Proteomes" id="UP000287306">
    <property type="component" value="Unassembled WGS sequence"/>
</dbReference>
<dbReference type="InterPro" id="IPR012263">
    <property type="entry name" value="M_m6A_EcoRV"/>
</dbReference>
<proteinExistence type="predicted"/>
<name>A0A430RYV6_THESC</name>
<keyword evidence="3" id="KW-0949">S-adenosyl-L-methionine</keyword>
<evidence type="ECO:0000313" key="4">
    <source>
        <dbReference type="EMBL" id="RTH26287.1"/>
    </source>
</evidence>
<dbReference type="PANTHER" id="PTHR30481">
    <property type="entry name" value="DNA ADENINE METHYLASE"/>
    <property type="match status" value="1"/>
</dbReference>
<organism evidence="4 5">
    <name type="scientific">Thermus scotoductus</name>
    <dbReference type="NCBI Taxonomy" id="37636"/>
    <lineage>
        <taxon>Bacteria</taxon>
        <taxon>Thermotogati</taxon>
        <taxon>Deinococcota</taxon>
        <taxon>Deinococci</taxon>
        <taxon>Thermales</taxon>
        <taxon>Thermaceae</taxon>
        <taxon>Thermus</taxon>
    </lineage>
</organism>
<dbReference type="GO" id="GO:0006298">
    <property type="term" value="P:mismatch repair"/>
    <property type="evidence" value="ECO:0007669"/>
    <property type="project" value="TreeGrafter"/>
</dbReference>
<dbReference type="GO" id="GO:0043565">
    <property type="term" value="F:sequence-specific DNA binding"/>
    <property type="evidence" value="ECO:0007669"/>
    <property type="project" value="TreeGrafter"/>
</dbReference>
<dbReference type="RefSeq" id="WP_126201474.1">
    <property type="nucleotide sequence ID" value="NZ_PELY01000157.1"/>
</dbReference>
<evidence type="ECO:0000256" key="3">
    <source>
        <dbReference type="ARBA" id="ARBA00022691"/>
    </source>
</evidence>
<dbReference type="PRINTS" id="PR00505">
    <property type="entry name" value="D12N6MTFRASE"/>
</dbReference>
<evidence type="ECO:0000313" key="5">
    <source>
        <dbReference type="Proteomes" id="UP000287306"/>
    </source>
</evidence>
<dbReference type="InterPro" id="IPR029063">
    <property type="entry name" value="SAM-dependent_MTases_sf"/>
</dbReference>
<dbReference type="InterPro" id="IPR012327">
    <property type="entry name" value="MeTrfase_D12"/>
</dbReference>
<dbReference type="Gene3D" id="3.40.50.150">
    <property type="entry name" value="Vaccinia Virus protein VP39"/>
    <property type="match status" value="2"/>
</dbReference>
<evidence type="ECO:0000256" key="1">
    <source>
        <dbReference type="ARBA" id="ARBA00022603"/>
    </source>
</evidence>
<sequence>MVVTRPVLRYPGGKWRLAPWIIRHFPHHDAYVEPFGGSAAVLLQKAPSPLEVWNDLGGEVYNFFLVLRDEGLCARLVRALELTPWHRLEYERCLQGLGELQDDPVERARRFFVASWQGVWGGSWRYVRSGSRFAITPSEAWGPFEHLLAASQRLRRVQFEHRDAFAVMKEYDAPESLFYLDPPYLASTRAQPGAQYEVDTATEAWHRELLETVLSLRGMVVLSGYPSPLYEEVLERRGWVRVEILARGNAMRRKDRVEALWLSPVVVRANGRLL</sequence>
<dbReference type="EMBL" id="PELY01000157">
    <property type="protein sequence ID" value="RTH26287.1"/>
    <property type="molecule type" value="Genomic_DNA"/>
</dbReference>
<dbReference type="SUPFAM" id="SSF53335">
    <property type="entry name" value="S-adenosyl-L-methionine-dependent methyltransferases"/>
    <property type="match status" value="1"/>
</dbReference>
<dbReference type="GO" id="GO:0032259">
    <property type="term" value="P:methylation"/>
    <property type="evidence" value="ECO:0007669"/>
    <property type="project" value="UniProtKB-KW"/>
</dbReference>
<comment type="caution">
    <text evidence="4">The sequence shown here is derived from an EMBL/GenBank/DDBJ whole genome shotgun (WGS) entry which is preliminary data.</text>
</comment>
<evidence type="ECO:0000256" key="2">
    <source>
        <dbReference type="ARBA" id="ARBA00022679"/>
    </source>
</evidence>
<dbReference type="GO" id="GO:0009007">
    <property type="term" value="F:site-specific DNA-methyltransferase (adenine-specific) activity"/>
    <property type="evidence" value="ECO:0007669"/>
    <property type="project" value="UniProtKB-EC"/>
</dbReference>
<dbReference type="GO" id="GO:0009307">
    <property type="term" value="P:DNA restriction-modification system"/>
    <property type="evidence" value="ECO:0007669"/>
    <property type="project" value="InterPro"/>
</dbReference>
<dbReference type="PANTHER" id="PTHR30481:SF4">
    <property type="entry name" value="SITE-SPECIFIC DNA-METHYLTRANSFERASE (ADENINE-SPECIFIC)"/>
    <property type="match status" value="1"/>
</dbReference>
<dbReference type="AlphaFoldDB" id="A0A430RYV6"/>
<dbReference type="PIRSF" id="PIRSF000398">
    <property type="entry name" value="M_m6A_EcoRV"/>
    <property type="match status" value="1"/>
</dbReference>
<dbReference type="GO" id="GO:1904047">
    <property type="term" value="F:S-adenosyl-L-methionine binding"/>
    <property type="evidence" value="ECO:0007669"/>
    <property type="project" value="TreeGrafter"/>
</dbReference>
<reference evidence="4 5" key="1">
    <citation type="journal article" date="2019" name="Extremophiles">
        <title>Biogeography of thermophiles and predominance of Thermus scotoductus in domestic water heaters.</title>
        <authorList>
            <person name="Wilpiszeski R.L."/>
            <person name="Zhang Z."/>
            <person name="House C.H."/>
        </authorList>
    </citation>
    <scope>NUCLEOTIDE SEQUENCE [LARGE SCALE GENOMIC DNA]</scope>
    <source>
        <strain evidence="4 5">25_S25</strain>
    </source>
</reference>
<gene>
    <name evidence="4" type="ORF">CSW38_06160</name>
</gene>
<keyword evidence="1 4" id="KW-0489">Methyltransferase</keyword>
<accession>A0A430RYV6</accession>